<gene>
    <name evidence="1" type="ORF">LSH36_9g15015</name>
</gene>
<sequence>MTILTKYRTLMPISLMMDRTISFHMQRHLGSSVIFSNFLHSGSSQSSNANDLNGHNLNRSLICGRSTRHTSSHTNSAYSTSRRYVLTPHIWITHSAVFKYSTSVFIPQNTTISVCNLSFRDHLFFVQKKFKHTKKSTWSSEEHEVIIYD</sequence>
<protein>
    <submittedName>
        <fullName evidence="1">Uncharacterized protein</fullName>
    </submittedName>
</protein>
<dbReference type="EMBL" id="JAODUP010000009">
    <property type="protein sequence ID" value="KAK2169541.1"/>
    <property type="molecule type" value="Genomic_DNA"/>
</dbReference>
<accession>A0AAD9NIH5</accession>
<keyword evidence="2" id="KW-1185">Reference proteome</keyword>
<dbReference type="AlphaFoldDB" id="A0AAD9NIH5"/>
<name>A0AAD9NIH5_9ANNE</name>
<proteinExistence type="predicted"/>
<evidence type="ECO:0000313" key="2">
    <source>
        <dbReference type="Proteomes" id="UP001208570"/>
    </source>
</evidence>
<organism evidence="1 2">
    <name type="scientific">Paralvinella palmiformis</name>
    <dbReference type="NCBI Taxonomy" id="53620"/>
    <lineage>
        <taxon>Eukaryota</taxon>
        <taxon>Metazoa</taxon>
        <taxon>Spiralia</taxon>
        <taxon>Lophotrochozoa</taxon>
        <taxon>Annelida</taxon>
        <taxon>Polychaeta</taxon>
        <taxon>Sedentaria</taxon>
        <taxon>Canalipalpata</taxon>
        <taxon>Terebellida</taxon>
        <taxon>Terebelliformia</taxon>
        <taxon>Alvinellidae</taxon>
        <taxon>Paralvinella</taxon>
    </lineage>
</organism>
<evidence type="ECO:0000313" key="1">
    <source>
        <dbReference type="EMBL" id="KAK2169541.1"/>
    </source>
</evidence>
<comment type="caution">
    <text evidence="1">The sequence shown here is derived from an EMBL/GenBank/DDBJ whole genome shotgun (WGS) entry which is preliminary data.</text>
</comment>
<reference evidence="1" key="1">
    <citation type="journal article" date="2023" name="Mol. Biol. Evol.">
        <title>Third-Generation Sequencing Reveals the Adaptive Role of the Epigenome in Three Deep-Sea Polychaetes.</title>
        <authorList>
            <person name="Perez M."/>
            <person name="Aroh O."/>
            <person name="Sun Y."/>
            <person name="Lan Y."/>
            <person name="Juniper S.K."/>
            <person name="Young C.R."/>
            <person name="Angers B."/>
            <person name="Qian P.Y."/>
        </authorList>
    </citation>
    <scope>NUCLEOTIDE SEQUENCE</scope>
    <source>
        <strain evidence="1">P08H-3</strain>
    </source>
</reference>
<dbReference type="Proteomes" id="UP001208570">
    <property type="component" value="Unassembled WGS sequence"/>
</dbReference>